<name>A0A1Q4V9M5_9ACTN</name>
<evidence type="ECO:0000313" key="2">
    <source>
        <dbReference type="Proteomes" id="UP000186455"/>
    </source>
</evidence>
<sequence>MIFRRARFTTAVAGFEAAVRGRDPRTSQEAFAALHQHFERAGESEFADAAPRLAALLAELPPGPRAVTAQLIGACVERGADPLVCAPALLAGLARTLEAAAEFPARWRAAGGGELPQPDAGEPHSGVVARVGEDVARGWWNLPLWETAALAVLNHRAVRGVVPDRPGLLATAGRIADAADGHLQCLIHALLVLDDEPLVVLHRDTRTGYRMRMTGIADNFQLHTLLAAELAGAGHVPGEIPAPEAVAVCRDAPGQVPTTGTFQLTAPDGGAIWNEGTPSDIPVVDGVRLLVLDPPPYARGWPTGRFLAGMPGDLRLERVLDAAETGRWFGSVADEARR</sequence>
<comment type="caution">
    <text evidence="1">The sequence shown here is derived from an EMBL/GenBank/DDBJ whole genome shotgun (WGS) entry which is preliminary data.</text>
</comment>
<organism evidence="1 2">
    <name type="scientific">Streptomyces uncialis</name>
    <dbReference type="NCBI Taxonomy" id="1048205"/>
    <lineage>
        <taxon>Bacteria</taxon>
        <taxon>Bacillati</taxon>
        <taxon>Actinomycetota</taxon>
        <taxon>Actinomycetes</taxon>
        <taxon>Kitasatosporales</taxon>
        <taxon>Streptomycetaceae</taxon>
        <taxon>Streptomyces</taxon>
    </lineage>
</organism>
<dbReference type="AlphaFoldDB" id="A0A1Q4V9M5"/>
<keyword evidence="2" id="KW-1185">Reference proteome</keyword>
<dbReference type="STRING" id="1048205.AB852_09920"/>
<evidence type="ECO:0000313" key="1">
    <source>
        <dbReference type="EMBL" id="OKH94568.1"/>
    </source>
</evidence>
<protein>
    <submittedName>
        <fullName evidence="1">Uncharacterized protein</fullName>
    </submittedName>
</protein>
<proteinExistence type="predicted"/>
<gene>
    <name evidence="1" type="ORF">AB852_09920</name>
</gene>
<reference evidence="1 2" key="1">
    <citation type="submission" date="2015-06" db="EMBL/GenBank/DDBJ databases">
        <title>Cloning and characterization of the uncialamcin biosynthetic gene cluster.</title>
        <authorList>
            <person name="Yan X."/>
            <person name="Huang T."/>
            <person name="Ge H."/>
            <person name="Shen B."/>
        </authorList>
    </citation>
    <scope>NUCLEOTIDE SEQUENCE [LARGE SCALE GENOMIC DNA]</scope>
    <source>
        <strain evidence="1 2">DCA2648</strain>
    </source>
</reference>
<accession>A0A1Q4V9M5</accession>
<dbReference type="EMBL" id="LFBV01000002">
    <property type="protein sequence ID" value="OKH94568.1"/>
    <property type="molecule type" value="Genomic_DNA"/>
</dbReference>
<dbReference type="Proteomes" id="UP000186455">
    <property type="component" value="Unassembled WGS sequence"/>
</dbReference>
<dbReference type="RefSeq" id="WP_073786248.1">
    <property type="nucleotide sequence ID" value="NZ_JBITHB010000002.1"/>
</dbReference>